<dbReference type="AlphaFoldDB" id="A0A0W4ZSF8"/>
<name>A0A0W4ZSF8_PNEJ7</name>
<evidence type="ECO:0000313" key="2">
    <source>
        <dbReference type="Proteomes" id="UP000053447"/>
    </source>
</evidence>
<proteinExistence type="predicted"/>
<dbReference type="Proteomes" id="UP000053447">
    <property type="component" value="Unassembled WGS sequence"/>
</dbReference>
<organism evidence="1 2">
    <name type="scientific">Pneumocystis jirovecii (strain RU7)</name>
    <name type="common">Human pneumocystis pneumonia agent</name>
    <dbReference type="NCBI Taxonomy" id="1408657"/>
    <lineage>
        <taxon>Eukaryota</taxon>
        <taxon>Fungi</taxon>
        <taxon>Dikarya</taxon>
        <taxon>Ascomycota</taxon>
        <taxon>Taphrinomycotina</taxon>
        <taxon>Pneumocystomycetes</taxon>
        <taxon>Pneumocystaceae</taxon>
        <taxon>Pneumocystis</taxon>
    </lineage>
</organism>
<accession>A0A0W4ZSF8</accession>
<gene>
    <name evidence="1" type="ORF">T551_01385</name>
</gene>
<evidence type="ECO:0008006" key="3">
    <source>
        <dbReference type="Google" id="ProtNLM"/>
    </source>
</evidence>
<dbReference type="OrthoDB" id="3366546at2759"/>
<dbReference type="EMBL" id="LFWA01000005">
    <property type="protein sequence ID" value="KTW31313.1"/>
    <property type="molecule type" value="Genomic_DNA"/>
</dbReference>
<reference evidence="2" key="1">
    <citation type="journal article" date="2016" name="Nat. Commun.">
        <title>Genome analysis of three Pneumocystis species reveals adaptation mechanisms to life exclusively in mammalian hosts.</title>
        <authorList>
            <person name="Ma L."/>
            <person name="Chen Z."/>
            <person name="Huang D.W."/>
            <person name="Kutty G."/>
            <person name="Ishihara M."/>
            <person name="Wang H."/>
            <person name="Abouelleil A."/>
            <person name="Bishop L."/>
            <person name="Davey E."/>
            <person name="Deng R."/>
            <person name="Deng X."/>
            <person name="Fan L."/>
            <person name="Fantoni G."/>
            <person name="Fitzgerald M."/>
            <person name="Gogineni E."/>
            <person name="Goldberg J.M."/>
            <person name="Handley G."/>
            <person name="Hu X."/>
            <person name="Huber C."/>
            <person name="Jiao X."/>
            <person name="Jones K."/>
            <person name="Levin J.Z."/>
            <person name="Liu Y."/>
            <person name="Macdonald P."/>
            <person name="Melnikov A."/>
            <person name="Raley C."/>
            <person name="Sassi M."/>
            <person name="Sherman B.T."/>
            <person name="Song X."/>
            <person name="Sykes S."/>
            <person name="Tran B."/>
            <person name="Walsh L."/>
            <person name="Xia Y."/>
            <person name="Yang J."/>
            <person name="Young S."/>
            <person name="Zeng Q."/>
            <person name="Zheng X."/>
            <person name="Stephens R."/>
            <person name="Nusbaum C."/>
            <person name="Birren B.W."/>
            <person name="Azadi P."/>
            <person name="Lempicki R.A."/>
            <person name="Cuomo C.A."/>
            <person name="Kovacs J.A."/>
        </authorList>
    </citation>
    <scope>NUCLEOTIDE SEQUENCE [LARGE SCALE GENOMIC DNA]</scope>
    <source>
        <strain evidence="2">RU7</strain>
    </source>
</reference>
<keyword evidence="2" id="KW-1185">Reference proteome</keyword>
<protein>
    <recommendedName>
        <fullName evidence="3">G-patch domain-containing protein</fullName>
    </recommendedName>
</protein>
<dbReference type="RefSeq" id="XP_018230303.1">
    <property type="nucleotide sequence ID" value="XM_018373648.1"/>
</dbReference>
<sequence>MSEEPAGSGIYSLHTSPPSRLHAEQYLKAFGWKGYGHGLRANSLAVPLQLPPASKQGLGSQVEAWWTRLLDTRLASLEVGTQPEKTATGTSQGLYARFVRANTKSRRDSASKRKKRVVRGAIERPMYECSLQR</sequence>
<comment type="caution">
    <text evidence="1">The sequence shown here is derived from an EMBL/GenBank/DDBJ whole genome shotgun (WGS) entry which is preliminary data.</text>
</comment>
<dbReference type="VEuPathDB" id="FungiDB:T551_01385"/>
<dbReference type="GeneID" id="28939903"/>
<evidence type="ECO:0000313" key="1">
    <source>
        <dbReference type="EMBL" id="KTW31313.1"/>
    </source>
</evidence>